<evidence type="ECO:0000313" key="2">
    <source>
        <dbReference type="Proteomes" id="UP000600449"/>
    </source>
</evidence>
<dbReference type="EMBL" id="BMMF01000012">
    <property type="protein sequence ID" value="GGK46161.1"/>
    <property type="molecule type" value="Genomic_DNA"/>
</dbReference>
<protein>
    <submittedName>
        <fullName evidence="1">Uncharacterized protein</fullName>
    </submittedName>
</protein>
<organism evidence="1 2">
    <name type="scientific">Salinarimonas ramus</name>
    <dbReference type="NCBI Taxonomy" id="690164"/>
    <lineage>
        <taxon>Bacteria</taxon>
        <taxon>Pseudomonadati</taxon>
        <taxon>Pseudomonadota</taxon>
        <taxon>Alphaproteobacteria</taxon>
        <taxon>Hyphomicrobiales</taxon>
        <taxon>Salinarimonadaceae</taxon>
        <taxon>Salinarimonas</taxon>
    </lineage>
</organism>
<gene>
    <name evidence="1" type="ORF">GCM10011322_36560</name>
</gene>
<reference evidence="1 2" key="1">
    <citation type="journal article" date="2014" name="Int. J. Syst. Evol. Microbiol.">
        <title>Complete genome sequence of Corynebacterium casei LMG S-19264T (=DSM 44701T), isolated from a smear-ripened cheese.</title>
        <authorList>
            <consortium name="US DOE Joint Genome Institute (JGI-PGF)"/>
            <person name="Walter F."/>
            <person name="Albersmeier A."/>
            <person name="Kalinowski J."/>
            <person name="Ruckert C."/>
        </authorList>
    </citation>
    <scope>NUCLEOTIDE SEQUENCE [LARGE SCALE GENOMIC DNA]</scope>
    <source>
        <strain evidence="1 2">CGMCC 1.9161</strain>
    </source>
</reference>
<dbReference type="Proteomes" id="UP000600449">
    <property type="component" value="Unassembled WGS sequence"/>
</dbReference>
<name>A0A917QDZ3_9HYPH</name>
<keyword evidence="2" id="KW-1185">Reference proteome</keyword>
<accession>A0A917QDZ3</accession>
<dbReference type="AlphaFoldDB" id="A0A917QDZ3"/>
<sequence length="39" mass="4425">MLELEPMLVPRRLVPAVEAIISPTPLSERAYTLDDEDDE</sequence>
<comment type="caution">
    <text evidence="1">The sequence shown here is derived from an EMBL/GenBank/DDBJ whole genome shotgun (WGS) entry which is preliminary data.</text>
</comment>
<evidence type="ECO:0000313" key="1">
    <source>
        <dbReference type="EMBL" id="GGK46161.1"/>
    </source>
</evidence>
<proteinExistence type="predicted"/>